<feature type="region of interest" description="Disordered" evidence="1">
    <location>
        <begin position="139"/>
        <end position="218"/>
    </location>
</feature>
<dbReference type="InterPro" id="IPR057684">
    <property type="entry name" value="DUF7924"/>
</dbReference>
<feature type="compositionally biased region" description="Low complexity" evidence="1">
    <location>
        <begin position="622"/>
        <end position="636"/>
    </location>
</feature>
<dbReference type="PANTHER" id="PTHR42470:SF1">
    <property type="entry name" value="VAST DOMAIN-CONTAINING PROTEIN"/>
    <property type="match status" value="1"/>
</dbReference>
<evidence type="ECO:0000313" key="4">
    <source>
        <dbReference type="Proteomes" id="UP000078237"/>
    </source>
</evidence>
<dbReference type="Pfam" id="PF25545">
    <property type="entry name" value="DUF7924"/>
    <property type="match status" value="1"/>
</dbReference>
<dbReference type="PANTHER" id="PTHR42470">
    <property type="entry name" value="VAST DOMAIN-CONTAINING PROTEIN"/>
    <property type="match status" value="1"/>
</dbReference>
<protein>
    <recommendedName>
        <fullName evidence="2">DUF7924 domain-containing protein</fullName>
    </recommendedName>
</protein>
<dbReference type="STRING" id="100816.A0A175WKD7"/>
<dbReference type="Proteomes" id="UP000078237">
    <property type="component" value="Unassembled WGS sequence"/>
</dbReference>
<evidence type="ECO:0000313" key="3">
    <source>
        <dbReference type="EMBL" id="KXX83304.1"/>
    </source>
</evidence>
<reference evidence="3 4" key="1">
    <citation type="journal article" date="2016" name="Genome Announc.">
        <title>Genome Sequence of Madurella mycetomatis mm55, Isolated from a Human Mycetoma Case in Sudan.</title>
        <authorList>
            <person name="Smit S."/>
            <person name="Derks M.F."/>
            <person name="Bervoets S."/>
            <person name="Fahal A."/>
            <person name="van Leeuwen W."/>
            <person name="van Belkum A."/>
            <person name="van de Sande W.W."/>
        </authorList>
    </citation>
    <scope>NUCLEOTIDE SEQUENCE [LARGE SCALE GENOMIC DNA]</scope>
    <source>
        <strain evidence="4">mm55</strain>
    </source>
</reference>
<dbReference type="OrthoDB" id="5233438at2759"/>
<dbReference type="AlphaFoldDB" id="A0A175WKD7"/>
<dbReference type="VEuPathDB" id="FungiDB:MMYC01_200195"/>
<feature type="compositionally biased region" description="Basic residues" evidence="1">
    <location>
        <begin position="638"/>
        <end position="648"/>
    </location>
</feature>
<feature type="region of interest" description="Disordered" evidence="1">
    <location>
        <begin position="620"/>
        <end position="698"/>
    </location>
</feature>
<dbReference type="EMBL" id="LCTW02000002">
    <property type="protein sequence ID" value="KXX83304.1"/>
    <property type="molecule type" value="Genomic_DNA"/>
</dbReference>
<proteinExistence type="predicted"/>
<evidence type="ECO:0000256" key="1">
    <source>
        <dbReference type="SAM" id="MobiDB-lite"/>
    </source>
</evidence>
<sequence>MNSGVSKTQARRPRVKLSKALQEFFVDAVASTSAELPQSHRKQSPVNGTLTRDGAAVWATKRPLDEASEDLLPAKKARLTQEDAQQLGIEDEKAGRATEPKPTTPNGRYVSFLKDFVDPVPPSESVYTFVSEWLNSVEPDRDQRCRSDSHLQRPGDDPISRKLAKSAPEMSYTRDTDGFTVPLMPVSTGSRPYRLENDAGSVTPSDVTSTGRSSGRSLVEDPLYRDANLAENNIYMRPLREQFPEHIAGLVDYMRRDRSSPGPSPDQVSQDTGLNELWIGAGETEVEEYFRTNIFPYPVSESLKRCDRQPIAKHAVPNTGSKLRVSNPVPDMLYGYSRHGAFTRAQQIQFNSMGNAMVANGQNLIYPFFVIEFKGDGPTGGGTMWVATNQCLGGSSSCVNIAERLNHQLRECKSEKIQPINSTAFSIAMSGTEARLYISWKHNELDYYMANVKSFLLQDPKHYIEFRKYVRNIIDWGKDKRLKDIQNCLDSLLEESRKRTSEAAKSHQPPSDDSAAGSGKKPRSSSSRKNSSRSSTARGRGRGSNGPHWQLDRTESQGAYGATPSYPGQQQSFIDAGNYIASQDVDEGHALPAYLYEVDNQQGQSQPLLDSSTEAAASFVTSPASGFSSSLTSSFSVHGHKARSKHPRDSRSSPMASHGSKQHGLAKGQTSPTLAEFSTQTASTASAEEQPSAATDDY</sequence>
<comment type="caution">
    <text evidence="3">The sequence shown here is derived from an EMBL/GenBank/DDBJ whole genome shotgun (WGS) entry which is preliminary data.</text>
</comment>
<feature type="compositionally biased region" description="Basic and acidic residues" evidence="1">
    <location>
        <begin position="90"/>
        <end position="99"/>
    </location>
</feature>
<organism evidence="3 4">
    <name type="scientific">Madurella mycetomatis</name>
    <dbReference type="NCBI Taxonomy" id="100816"/>
    <lineage>
        <taxon>Eukaryota</taxon>
        <taxon>Fungi</taxon>
        <taxon>Dikarya</taxon>
        <taxon>Ascomycota</taxon>
        <taxon>Pezizomycotina</taxon>
        <taxon>Sordariomycetes</taxon>
        <taxon>Sordariomycetidae</taxon>
        <taxon>Sordariales</taxon>
        <taxon>Sordariales incertae sedis</taxon>
        <taxon>Madurella</taxon>
    </lineage>
</organism>
<feature type="compositionally biased region" description="Basic and acidic residues" evidence="1">
    <location>
        <begin position="139"/>
        <end position="160"/>
    </location>
</feature>
<name>A0A175WKD7_9PEZI</name>
<feature type="compositionally biased region" description="Polar residues" evidence="1">
    <location>
        <begin position="668"/>
        <end position="698"/>
    </location>
</feature>
<feature type="compositionally biased region" description="Polar residues" evidence="1">
    <location>
        <begin position="200"/>
        <end position="216"/>
    </location>
</feature>
<accession>A0A175WKD7</accession>
<feature type="region of interest" description="Disordered" evidence="1">
    <location>
        <begin position="499"/>
        <end position="552"/>
    </location>
</feature>
<feature type="compositionally biased region" description="Low complexity" evidence="1">
    <location>
        <begin position="514"/>
        <end position="538"/>
    </location>
</feature>
<gene>
    <name evidence="3" type="ORF">MMYC01_200195</name>
</gene>
<feature type="domain" description="DUF7924" evidence="2">
    <location>
        <begin position="312"/>
        <end position="488"/>
    </location>
</feature>
<feature type="region of interest" description="Disordered" evidence="1">
    <location>
        <begin position="83"/>
        <end position="106"/>
    </location>
</feature>
<keyword evidence="4" id="KW-1185">Reference proteome</keyword>
<evidence type="ECO:0000259" key="2">
    <source>
        <dbReference type="Pfam" id="PF25545"/>
    </source>
</evidence>